<dbReference type="AlphaFoldDB" id="A0A2U1ZV68"/>
<evidence type="ECO:0000313" key="3">
    <source>
        <dbReference type="Proteomes" id="UP000245166"/>
    </source>
</evidence>
<dbReference type="OrthoDB" id="214902at2"/>
<keyword evidence="3" id="KW-1185">Reference proteome</keyword>
<dbReference type="EMBL" id="PYHR01000002">
    <property type="protein sequence ID" value="PWD50887.1"/>
    <property type="molecule type" value="Genomic_DNA"/>
</dbReference>
<dbReference type="Gene3D" id="3.30.1460.30">
    <property type="entry name" value="YgaC/TfoX-N like chaperone"/>
    <property type="match status" value="1"/>
</dbReference>
<dbReference type="RefSeq" id="WP_109229269.1">
    <property type="nucleotide sequence ID" value="NZ_PYHR01000002.1"/>
</dbReference>
<comment type="caution">
    <text evidence="2">The sequence shown here is derived from an EMBL/GenBank/DDBJ whole genome shotgun (WGS) entry which is preliminary data.</text>
</comment>
<dbReference type="Proteomes" id="UP000245166">
    <property type="component" value="Unassembled WGS sequence"/>
</dbReference>
<proteinExistence type="predicted"/>
<sequence length="112" mass="12089">MAVTHPAQAAVAERLRRLLAGREVGERRMFGGLAFMVDDRLTVSVGRDGDLLVRVDPVEYEALLERGAVTAIMGVDRPMGRRWLTVPAPLLDGDAELESWLAVGHRGALAAG</sequence>
<dbReference type="SUPFAM" id="SSF159894">
    <property type="entry name" value="YgaC/TfoX-N like"/>
    <property type="match status" value="1"/>
</dbReference>
<reference evidence="2 3" key="1">
    <citation type="submission" date="2018-03" db="EMBL/GenBank/DDBJ databases">
        <title>Genome assembly of novel Miniimonas species PCH200.</title>
        <authorList>
            <person name="Thakur V."/>
            <person name="Kumar V."/>
            <person name="Singh D."/>
        </authorList>
    </citation>
    <scope>NUCLEOTIDE SEQUENCE [LARGE SCALE GENOMIC DNA]</scope>
    <source>
        <strain evidence="2 3">PCH200</strain>
    </source>
</reference>
<dbReference type="Pfam" id="PF04993">
    <property type="entry name" value="TfoX_N"/>
    <property type="match status" value="1"/>
</dbReference>
<gene>
    <name evidence="2" type="ORF">C8046_09715</name>
</gene>
<evidence type="ECO:0000313" key="2">
    <source>
        <dbReference type="EMBL" id="PWD50887.1"/>
    </source>
</evidence>
<organism evidence="2 3">
    <name type="scientific">Serinibacter arcticus</name>
    <dbReference type="NCBI Taxonomy" id="1655435"/>
    <lineage>
        <taxon>Bacteria</taxon>
        <taxon>Bacillati</taxon>
        <taxon>Actinomycetota</taxon>
        <taxon>Actinomycetes</taxon>
        <taxon>Micrococcales</taxon>
        <taxon>Beutenbergiaceae</taxon>
        <taxon>Serinibacter</taxon>
    </lineage>
</organism>
<protein>
    <recommendedName>
        <fullName evidence="1">TfoX N-terminal domain-containing protein</fullName>
    </recommendedName>
</protein>
<name>A0A2U1ZV68_9MICO</name>
<feature type="domain" description="TfoX N-terminal" evidence="1">
    <location>
        <begin position="23"/>
        <end position="103"/>
    </location>
</feature>
<accession>A0A2U1ZV68</accession>
<evidence type="ECO:0000259" key="1">
    <source>
        <dbReference type="Pfam" id="PF04993"/>
    </source>
</evidence>
<dbReference type="InterPro" id="IPR007076">
    <property type="entry name" value="TfoX_N"/>
</dbReference>